<dbReference type="EMBL" id="PDJQ01000001">
    <property type="protein sequence ID" value="PFG73095.1"/>
    <property type="molecule type" value="Genomic_DNA"/>
</dbReference>
<protein>
    <submittedName>
        <fullName evidence="2">Uncharacterized protein</fullName>
    </submittedName>
</protein>
<feature type="region of interest" description="Disordered" evidence="1">
    <location>
        <begin position="24"/>
        <end position="44"/>
    </location>
</feature>
<reference evidence="2 3" key="1">
    <citation type="submission" date="2017-09" db="EMBL/GenBank/DDBJ databases">
        <title>Sequencing the genomes of two abundant thermophiles in Great Basin hot springs: Thermocrinis jamiesonii and novel Chloroflexi Thermoflexus hugenholtzii.</title>
        <authorList>
            <person name="Hedlund B."/>
        </authorList>
    </citation>
    <scope>NUCLEOTIDE SEQUENCE [LARGE SCALE GENOMIC DNA]</scope>
    <source>
        <strain evidence="2 3">G233</strain>
    </source>
</reference>
<sequence>MNLPAASPKRWPAQEASLAGDALVQPRSVPPPSPNRPAGLWGGPQHRSCRFGQVAARTENFRRRDRLAACASGPGPWRRSLNRLCNHLPRPFRRQLATDCCRYRKPVANTL</sequence>
<accession>A0A2A9HDK1</accession>
<dbReference type="AlphaFoldDB" id="A0A2A9HDK1"/>
<organism evidence="2 3">
    <name type="scientific">Tepidiforma thermophila (strain KCTC 52669 / CGMCC 1.13589 / G233)</name>
    <dbReference type="NCBI Taxonomy" id="2761530"/>
    <lineage>
        <taxon>Bacteria</taxon>
        <taxon>Bacillati</taxon>
        <taxon>Chloroflexota</taxon>
        <taxon>Tepidiformia</taxon>
        <taxon>Tepidiformales</taxon>
        <taxon>Tepidiformaceae</taxon>
        <taxon>Tepidiforma</taxon>
    </lineage>
</organism>
<proteinExistence type="predicted"/>
<name>A0A2A9HDK1_TEPT2</name>
<gene>
    <name evidence="2" type="ORF">A9A59_0288</name>
</gene>
<comment type="caution">
    <text evidence="2">The sequence shown here is derived from an EMBL/GenBank/DDBJ whole genome shotgun (WGS) entry which is preliminary data.</text>
</comment>
<keyword evidence="3" id="KW-1185">Reference proteome</keyword>
<evidence type="ECO:0000313" key="2">
    <source>
        <dbReference type="EMBL" id="PFG73095.1"/>
    </source>
</evidence>
<dbReference type="Proteomes" id="UP000223071">
    <property type="component" value="Unassembled WGS sequence"/>
</dbReference>
<evidence type="ECO:0000313" key="3">
    <source>
        <dbReference type="Proteomes" id="UP000223071"/>
    </source>
</evidence>
<evidence type="ECO:0000256" key="1">
    <source>
        <dbReference type="SAM" id="MobiDB-lite"/>
    </source>
</evidence>